<sequence length="709" mass="80129">MAKQSLNTIKAWFKTGLKPTQQQFWDTWDSFWHKDQTIPSSAIENLDNRFQEKADQEAFTGHLTDGNAHHNLFSSKADLNHTHPISQIDGLQQLLNIKANREDITIALENYDAALKAGVPEDGDTFMKLYEKIADSFKEITVANIAARDAFNITTLPMNLFVIDDGDGRWALYKATTKGTNATYLKISDPDLLNAAMSASQIKAAYESNPDTNAFTDPLLAKLNKLQDTAIASDPETQISDVVTEDNKVISRLKLFNWWTWIKSQSQIITVRWSFSSGITLRAGILTPDLQDGAIERDENGTLWSTERGVRNRLLSVNSVNDLPELVPGEGSFLYVSRDKCIYYSDGIRWNVLVRSSVPTGGNPTNLIKTIRQVTTDEYAALPATEKDANTLYISKGSPYNVITIPPPVGPVIIDIGDIDLSDKQTIEYCRLYGCPANYSLPNDKFFQISEWHQDIAQDVIVQIFHLNKDNTETKVSEYIGRGVTNWYLGEQSGTKIIKYILNPLGVKKMKIGFEIYYLLVTPKFSNFEINKDFINSFKNLQYLYFAQYNIIEVNKGLLDCTALKDLIEIRSYITYNPSFIPTVNGNTYLRQISLHPEAKIQYFEITFLGSLSDNYNDTLFQWWAKFSTIPENLSDTTNIKLAYSNVASSELDRLLIELDKAGRYNGRIEITNNQNWNGSELEMVNRTSVSNAAKVALLQKGWAIIIPE</sequence>
<evidence type="ECO:0000313" key="2">
    <source>
        <dbReference type="Proteomes" id="UP000521017"/>
    </source>
</evidence>
<evidence type="ECO:0000313" key="1">
    <source>
        <dbReference type="EMBL" id="MBB6499103.1"/>
    </source>
</evidence>
<dbReference type="RefSeq" id="WP_184623838.1">
    <property type="nucleotide sequence ID" value="NZ_JACHCC010000003.1"/>
</dbReference>
<reference evidence="1 2" key="1">
    <citation type="submission" date="2020-08" db="EMBL/GenBank/DDBJ databases">
        <title>Genomic Encyclopedia of Type Strains, Phase IV (KMG-V): Genome sequencing to study the core and pangenomes of soil and plant-associated prokaryotes.</title>
        <authorList>
            <person name="Whitman W."/>
        </authorList>
    </citation>
    <scope>NUCLEOTIDE SEQUENCE [LARGE SCALE GENOMIC DNA]</scope>
    <source>
        <strain evidence="1 2">M2T3</strain>
    </source>
</reference>
<dbReference type="Proteomes" id="UP000521017">
    <property type="component" value="Unassembled WGS sequence"/>
</dbReference>
<gene>
    <name evidence="1" type="ORF">HDF25_001244</name>
</gene>
<dbReference type="AlphaFoldDB" id="A0A7X0J1H4"/>
<accession>A0A7X0J1H4</accession>
<protein>
    <submittedName>
        <fullName evidence="1">Uncharacterized protein</fullName>
    </submittedName>
</protein>
<proteinExistence type="predicted"/>
<comment type="caution">
    <text evidence="1">The sequence shown here is derived from an EMBL/GenBank/DDBJ whole genome shotgun (WGS) entry which is preliminary data.</text>
</comment>
<organism evidence="1 2">
    <name type="scientific">Pedobacter cryoconitis</name>
    <dbReference type="NCBI Taxonomy" id="188932"/>
    <lineage>
        <taxon>Bacteria</taxon>
        <taxon>Pseudomonadati</taxon>
        <taxon>Bacteroidota</taxon>
        <taxon>Sphingobacteriia</taxon>
        <taxon>Sphingobacteriales</taxon>
        <taxon>Sphingobacteriaceae</taxon>
        <taxon>Pedobacter</taxon>
    </lineage>
</organism>
<dbReference type="EMBL" id="JACHCC010000003">
    <property type="protein sequence ID" value="MBB6499103.1"/>
    <property type="molecule type" value="Genomic_DNA"/>
</dbReference>
<name>A0A7X0J1H4_9SPHI</name>